<dbReference type="VEuPathDB" id="VectorBase:MDOA010981"/>
<dbReference type="InterPro" id="IPR005804">
    <property type="entry name" value="FA_desaturase_dom"/>
</dbReference>
<evidence type="ECO:0000256" key="4">
    <source>
        <dbReference type="ARBA" id="ARBA00022692"/>
    </source>
</evidence>
<dbReference type="eggNOG" id="KOG1600">
    <property type="taxonomic scope" value="Eukaryota"/>
</dbReference>
<sequence length="439" mass="50526">MGHLAMSDRSSTTSVETSMSSPSQQQQQQTELKHRVTTNGKSSAAANGFPAKNGQPLVSAVDGEVKNIEQKHHVDLEEYTKNFKGDKVFGIQFDAPLKWGNIIMIFALHFFFIYAYVTYPLEKLKVLTVLYAYIMGGVVGFGVTGGAHRYWTHRSFKANLPLRIILMLCYTTAGQNSLYDWVRDHRVHHKYSETDADPHNSNRGFFFAHVGWLMMHKHPEVLRRGRQLDMSDVLADPVVRFHEKYFIPLKMLCCFIIPTVIPVYFWGEEWYLSFVMQCVFRYVYSLNFTWSVNSAAHLWGTRPYDKRINPRENVLVSFVAMGEGWHNYHHVFPWDYKAAELGKYSLNLTTMILDGFAKIGWCWDRKEPTKDLVRRTLDKYGDGTHPSAAEAEHQHHHEHLPEVPDPEYDCDDDDAESSSTESTKLDENENVSKKSSVLA</sequence>
<dbReference type="InterPro" id="IPR015876">
    <property type="entry name" value="Acyl-CoA_DS"/>
</dbReference>
<keyword evidence="7 12" id="KW-0560">Oxidoreductase</keyword>
<proteinExistence type="inferred from homology"/>
<keyword evidence="4 12" id="KW-0812">Transmembrane</keyword>
<dbReference type="RefSeq" id="XP_019890985.2">
    <property type="nucleotide sequence ID" value="XM_020035426.2"/>
</dbReference>
<keyword evidence="3 12" id="KW-0444">Lipid biosynthesis</keyword>
<feature type="domain" description="Fatty acid desaturase" evidence="15">
    <location>
        <begin position="127"/>
        <end position="333"/>
    </location>
</feature>
<feature type="region of interest" description="Disordered" evidence="13">
    <location>
        <begin position="1"/>
        <end position="52"/>
    </location>
</feature>
<feature type="transmembrane region" description="Helical" evidence="14">
    <location>
        <begin position="249"/>
        <end position="267"/>
    </location>
</feature>
<dbReference type="VEuPathDB" id="VectorBase:MDOMA2_010373"/>
<dbReference type="EnsemblMetazoa" id="MDOA010981-RA">
    <property type="protein sequence ID" value="MDOA010981-PA"/>
    <property type="gene ID" value="MDOA010981"/>
</dbReference>
<evidence type="ECO:0000256" key="12">
    <source>
        <dbReference type="RuleBase" id="RU000581"/>
    </source>
</evidence>
<feature type="transmembrane region" description="Helical" evidence="14">
    <location>
        <begin position="99"/>
        <end position="117"/>
    </location>
</feature>
<feature type="compositionally biased region" description="Basic and acidic residues" evidence="13">
    <location>
        <begin position="390"/>
        <end position="402"/>
    </location>
</feature>
<dbReference type="GO" id="GO:0005789">
    <property type="term" value="C:endoplasmic reticulum membrane"/>
    <property type="evidence" value="ECO:0007669"/>
    <property type="project" value="TreeGrafter"/>
</dbReference>
<evidence type="ECO:0000313" key="16">
    <source>
        <dbReference type="EnsemblMetazoa" id="MDOA010981-PA"/>
    </source>
</evidence>
<dbReference type="OrthoDB" id="10260134at2759"/>
<dbReference type="RefSeq" id="XP_005179706.2">
    <property type="nucleotide sequence ID" value="XM_005179649.4"/>
</dbReference>
<feature type="compositionally biased region" description="Acidic residues" evidence="13">
    <location>
        <begin position="404"/>
        <end position="416"/>
    </location>
</feature>
<comment type="similarity">
    <text evidence="2 12">Belongs to the fatty acid desaturase type 1 family.</text>
</comment>
<dbReference type="GO" id="GO:0006636">
    <property type="term" value="P:unsaturated fatty acid biosynthetic process"/>
    <property type="evidence" value="ECO:0007669"/>
    <property type="project" value="TreeGrafter"/>
</dbReference>
<gene>
    <name evidence="16" type="primary">101887561</name>
</gene>
<keyword evidence="9" id="KW-0443">Lipid metabolism</keyword>
<evidence type="ECO:0000256" key="1">
    <source>
        <dbReference type="ARBA" id="ARBA00004141"/>
    </source>
</evidence>
<dbReference type="PRINTS" id="PR00075">
    <property type="entry name" value="FACDDSATRASE"/>
</dbReference>
<feature type="region of interest" description="Disordered" evidence="13">
    <location>
        <begin position="381"/>
        <end position="439"/>
    </location>
</feature>
<evidence type="ECO:0000256" key="5">
    <source>
        <dbReference type="ARBA" id="ARBA00022832"/>
    </source>
</evidence>
<name>A0A1I8N2Y4_MUSDO</name>
<evidence type="ECO:0000256" key="11">
    <source>
        <dbReference type="ARBA" id="ARBA00023160"/>
    </source>
</evidence>
<evidence type="ECO:0000256" key="7">
    <source>
        <dbReference type="ARBA" id="ARBA00023002"/>
    </source>
</evidence>
<comment type="domain">
    <text evidence="12">The histidine box domains are involved in binding the catalytic metal ions.</text>
</comment>
<evidence type="ECO:0000256" key="8">
    <source>
        <dbReference type="ARBA" id="ARBA00023004"/>
    </source>
</evidence>
<keyword evidence="11 12" id="KW-0275">Fatty acid biosynthesis</keyword>
<evidence type="ECO:0000256" key="3">
    <source>
        <dbReference type="ARBA" id="ARBA00022516"/>
    </source>
</evidence>
<evidence type="ECO:0000256" key="10">
    <source>
        <dbReference type="ARBA" id="ARBA00023136"/>
    </source>
</evidence>
<accession>A0A1I8N2Y4</accession>
<keyword evidence="8" id="KW-0408">Iron</keyword>
<keyword evidence="10 14" id="KW-0472">Membrane</keyword>
<dbReference type="Pfam" id="PF00487">
    <property type="entry name" value="FA_desaturase"/>
    <property type="match status" value="1"/>
</dbReference>
<dbReference type="GO" id="GO:0005506">
    <property type="term" value="F:iron ion binding"/>
    <property type="evidence" value="ECO:0007669"/>
    <property type="project" value="TreeGrafter"/>
</dbReference>
<dbReference type="PANTHER" id="PTHR11351:SF21">
    <property type="entry name" value="GH07782P"/>
    <property type="match status" value="1"/>
</dbReference>
<dbReference type="KEGG" id="mde:101887561"/>
<protein>
    <recommendedName>
        <fullName evidence="15">Fatty acid desaturase domain-containing protein</fullName>
    </recommendedName>
</protein>
<evidence type="ECO:0000256" key="13">
    <source>
        <dbReference type="SAM" id="MobiDB-lite"/>
    </source>
</evidence>
<evidence type="ECO:0000256" key="2">
    <source>
        <dbReference type="ARBA" id="ARBA00009295"/>
    </source>
</evidence>
<evidence type="ECO:0000256" key="14">
    <source>
        <dbReference type="SAM" id="Phobius"/>
    </source>
</evidence>
<comment type="cofactor">
    <cofactor evidence="12">
        <name>Fe(2+)</name>
        <dbReference type="ChEBI" id="CHEBI:29033"/>
    </cofactor>
</comment>
<evidence type="ECO:0000256" key="6">
    <source>
        <dbReference type="ARBA" id="ARBA00022989"/>
    </source>
</evidence>
<evidence type="ECO:0000259" key="15">
    <source>
        <dbReference type="Pfam" id="PF00487"/>
    </source>
</evidence>
<feature type="compositionally biased region" description="Low complexity" evidence="13">
    <location>
        <begin position="10"/>
        <end position="29"/>
    </location>
</feature>
<keyword evidence="5" id="KW-0276">Fatty acid metabolism</keyword>
<comment type="subcellular location">
    <subcellularLocation>
        <location evidence="1">Membrane</location>
        <topology evidence="1">Multi-pass membrane protein</topology>
    </subcellularLocation>
</comment>
<feature type="transmembrane region" description="Helical" evidence="14">
    <location>
        <begin position="129"/>
        <end position="147"/>
    </location>
</feature>
<keyword evidence="6 14" id="KW-1133">Transmembrane helix</keyword>
<feature type="compositionally biased region" description="Basic and acidic residues" evidence="13">
    <location>
        <begin position="423"/>
        <end position="432"/>
    </location>
</feature>
<organism evidence="16">
    <name type="scientific">Musca domestica</name>
    <name type="common">House fly</name>
    <dbReference type="NCBI Taxonomy" id="7370"/>
    <lineage>
        <taxon>Eukaryota</taxon>
        <taxon>Metazoa</taxon>
        <taxon>Ecdysozoa</taxon>
        <taxon>Arthropoda</taxon>
        <taxon>Hexapoda</taxon>
        <taxon>Insecta</taxon>
        <taxon>Pterygota</taxon>
        <taxon>Neoptera</taxon>
        <taxon>Endopterygota</taxon>
        <taxon>Diptera</taxon>
        <taxon>Brachycera</taxon>
        <taxon>Muscomorpha</taxon>
        <taxon>Muscoidea</taxon>
        <taxon>Muscidae</taxon>
        <taxon>Musca</taxon>
    </lineage>
</organism>
<dbReference type="AlphaFoldDB" id="A0A1I8N2Y4"/>
<evidence type="ECO:0000256" key="9">
    <source>
        <dbReference type="ARBA" id="ARBA00023098"/>
    </source>
</evidence>
<dbReference type="STRING" id="7370.A0A1I8N2Y4"/>
<dbReference type="GO" id="GO:0004768">
    <property type="term" value="F:stearoyl-CoA 9-desaturase activity"/>
    <property type="evidence" value="ECO:0007669"/>
    <property type="project" value="TreeGrafter"/>
</dbReference>
<reference evidence="16" key="1">
    <citation type="submission" date="2020-05" db="UniProtKB">
        <authorList>
            <consortium name="EnsemblMetazoa"/>
        </authorList>
    </citation>
    <scope>IDENTIFICATION</scope>
    <source>
        <strain evidence="16">Aabys</strain>
    </source>
</reference>
<dbReference type="CDD" id="cd03505">
    <property type="entry name" value="Delta9-FADS-like"/>
    <property type="match status" value="1"/>
</dbReference>
<dbReference type="PANTHER" id="PTHR11351">
    <property type="entry name" value="ACYL-COA DESATURASE"/>
    <property type="match status" value="1"/>
</dbReference>